<dbReference type="SUPFAM" id="SSF54631">
    <property type="entry name" value="CBS-domain pair"/>
    <property type="match status" value="1"/>
</dbReference>
<dbReference type="InterPro" id="IPR000644">
    <property type="entry name" value="CBS_dom"/>
</dbReference>
<reference evidence="5 6" key="1">
    <citation type="submission" date="2019-10" db="EMBL/GenBank/DDBJ databases">
        <title>Vibrio sp. nov. isolated from a shrimp pond.</title>
        <authorList>
            <person name="Gomez-Gil B."/>
            <person name="Enciso-Ibarra J."/>
            <person name="Enciso-Ibarra K."/>
            <person name="Bolan-Mejia C."/>
        </authorList>
    </citation>
    <scope>NUCLEOTIDE SEQUENCE [LARGE SCALE GENOMIC DNA]</scope>
    <source>
        <strain evidence="5 6">CAIM 722</strain>
    </source>
</reference>
<feature type="domain" description="Cyclic nucleotide-binding" evidence="3">
    <location>
        <begin position="18"/>
        <end position="83"/>
    </location>
</feature>
<proteinExistence type="predicted"/>
<keyword evidence="6" id="KW-1185">Reference proteome</keyword>
<dbReference type="InterPro" id="IPR014710">
    <property type="entry name" value="RmlC-like_jellyroll"/>
</dbReference>
<dbReference type="PANTHER" id="PTHR48108">
    <property type="entry name" value="CBS DOMAIN-CONTAINING PROTEIN CBSX2, CHLOROPLASTIC"/>
    <property type="match status" value="1"/>
</dbReference>
<dbReference type="PANTHER" id="PTHR48108:SF26">
    <property type="entry name" value="CBS DOMAIN-CONTAINING PROTEIN DDB_G0289609"/>
    <property type="match status" value="1"/>
</dbReference>
<dbReference type="PROSITE" id="PS51371">
    <property type="entry name" value="CBS"/>
    <property type="match status" value="2"/>
</dbReference>
<evidence type="ECO:0000259" key="4">
    <source>
        <dbReference type="PROSITE" id="PS51371"/>
    </source>
</evidence>
<dbReference type="EMBL" id="WEKT01000032">
    <property type="protein sequence ID" value="MZI94584.1"/>
    <property type="molecule type" value="Genomic_DNA"/>
</dbReference>
<accession>A0A7X4RVX3</accession>
<dbReference type="InterPro" id="IPR005105">
    <property type="entry name" value="GlnD_Uridyltrans_N"/>
</dbReference>
<dbReference type="CDD" id="cd05401">
    <property type="entry name" value="NT_GlnE_GlnD_like"/>
    <property type="match status" value="1"/>
</dbReference>
<dbReference type="Gene3D" id="3.10.580.10">
    <property type="entry name" value="CBS-domain"/>
    <property type="match status" value="1"/>
</dbReference>
<evidence type="ECO:0000256" key="1">
    <source>
        <dbReference type="ARBA" id="ARBA00022737"/>
    </source>
</evidence>
<keyword evidence="1" id="KW-0677">Repeat</keyword>
<evidence type="ECO:0000256" key="2">
    <source>
        <dbReference type="PROSITE-ProRule" id="PRU00703"/>
    </source>
</evidence>
<comment type="caution">
    <text evidence="5">The sequence shown here is derived from an EMBL/GenBank/DDBJ whole genome shotgun (WGS) entry which is preliminary data.</text>
</comment>
<dbReference type="InterPro" id="IPR046342">
    <property type="entry name" value="CBS_dom_sf"/>
</dbReference>
<evidence type="ECO:0000259" key="3">
    <source>
        <dbReference type="PROSITE" id="PS50042"/>
    </source>
</evidence>
<evidence type="ECO:0000313" key="6">
    <source>
        <dbReference type="Proteomes" id="UP000462621"/>
    </source>
</evidence>
<keyword evidence="2" id="KW-0129">CBS domain</keyword>
<dbReference type="PROSITE" id="PS50042">
    <property type="entry name" value="CNMP_BINDING_3"/>
    <property type="match status" value="1"/>
</dbReference>
<protein>
    <submittedName>
        <fullName evidence="5">CBS domain-containing protein</fullName>
    </submittedName>
</protein>
<dbReference type="Pfam" id="PF10335">
    <property type="entry name" value="DUF294_C"/>
    <property type="match status" value="1"/>
</dbReference>
<dbReference type="AlphaFoldDB" id="A0A7X4RVX3"/>
<dbReference type="Gene3D" id="2.60.120.10">
    <property type="entry name" value="Jelly Rolls"/>
    <property type="match status" value="1"/>
</dbReference>
<dbReference type="InterPro" id="IPR000595">
    <property type="entry name" value="cNMP-bd_dom"/>
</dbReference>
<dbReference type="SMART" id="SM00116">
    <property type="entry name" value="CBS"/>
    <property type="match status" value="2"/>
</dbReference>
<feature type="domain" description="CBS" evidence="4">
    <location>
        <begin position="159"/>
        <end position="216"/>
    </location>
</feature>
<dbReference type="RefSeq" id="WP_161157064.1">
    <property type="nucleotide sequence ID" value="NZ_WEKT01000032.1"/>
</dbReference>
<evidence type="ECO:0000313" key="5">
    <source>
        <dbReference type="EMBL" id="MZI94584.1"/>
    </source>
</evidence>
<dbReference type="InterPro" id="IPR018490">
    <property type="entry name" value="cNMP-bd_dom_sf"/>
</dbReference>
<dbReference type="GO" id="GO:0008773">
    <property type="term" value="F:[protein-PII] uridylyltransferase activity"/>
    <property type="evidence" value="ECO:0007669"/>
    <property type="project" value="InterPro"/>
</dbReference>
<organism evidence="5 6">
    <name type="scientific">Vibrio eleionomae</name>
    <dbReference type="NCBI Taxonomy" id="2653505"/>
    <lineage>
        <taxon>Bacteria</taxon>
        <taxon>Pseudomonadati</taxon>
        <taxon>Pseudomonadota</taxon>
        <taxon>Gammaproteobacteria</taxon>
        <taxon>Vibrionales</taxon>
        <taxon>Vibrionaceae</taxon>
        <taxon>Vibrio</taxon>
    </lineage>
</organism>
<dbReference type="SUPFAM" id="SSF51206">
    <property type="entry name" value="cAMP-binding domain-like"/>
    <property type="match status" value="1"/>
</dbReference>
<dbReference type="InterPro" id="IPR051462">
    <property type="entry name" value="CBS_domain-containing"/>
</dbReference>
<dbReference type="CDD" id="cd00038">
    <property type="entry name" value="CAP_ED"/>
    <property type="match status" value="1"/>
</dbReference>
<feature type="domain" description="CBS" evidence="4">
    <location>
        <begin position="224"/>
        <end position="281"/>
    </location>
</feature>
<dbReference type="Pfam" id="PF03445">
    <property type="entry name" value="DUF294"/>
    <property type="match status" value="1"/>
</dbReference>
<dbReference type="Proteomes" id="UP000462621">
    <property type="component" value="Unassembled WGS sequence"/>
</dbReference>
<dbReference type="Pfam" id="PF00571">
    <property type="entry name" value="CBS"/>
    <property type="match status" value="2"/>
</dbReference>
<dbReference type="InterPro" id="IPR018821">
    <property type="entry name" value="DUF294_put_nucleoTrafse_sb-bd"/>
</dbReference>
<gene>
    <name evidence="5" type="ORF">F9817_15430</name>
</gene>
<name>A0A7X4RVX3_9VIBR</name>
<sequence length="618" mass="69993">MESTLLPNITSFLKGLAPFQQLPFEVLETISTQIEIVFLGKGEPLNTPSKPHQHLYIVRTGAVEQRFPDGSLRSRLGENDLFGFSLNNDADIPAYQTTALQNTLLYQLDYSDLLQAISDFPAVAEQLALNANSRLQSSLNVKWNQTDKGLFFEPIKDVASRNIAVATPEMTIQQVAYLMRHEKNCTCAVIVEDHRLVGMVTDKDMTKRVVALAVDVHQPITTIMTQTPFTVMQDELVLTAVSIMMKHNIQNLPVLDDDHQVVGLITPQQMVLQHSVQAVFLIEKISRAESVDELASLKAERQAVFEAMAEANLPAKLIGRVLSMIYDAFTRRLIEFSELALGPAPCAYAWIAAGSHAREEIHLGSDQDNALVLDSHATESDRVYFSHLAMTVCKGLDQCGYTICSGRFMAATPKWCQTLHVWQEYYRKWASNPEYDMLLNLTVFLDIRFLHGDETLFEQLEQWRIQQVTGNTVLMSALVRNTLRIRPPLGIFHNLVLEKDGNNENSLNIKKAAISCLVDLARIYVLHEGGKSLNTEERFQEAYQCDVINESSYQDLLGTYHFVNQLRYRHHLECLQHSEEVSNYLQPDHFSSFDRQHLKDAFRIISGFQDALKMRFGG</sequence>